<feature type="signal peptide" evidence="2">
    <location>
        <begin position="1"/>
        <end position="28"/>
    </location>
</feature>
<accession>A0A1G5SF93</accession>
<evidence type="ECO:0000313" key="3">
    <source>
        <dbReference type="EMBL" id="SCZ85874.1"/>
    </source>
</evidence>
<evidence type="ECO:0000256" key="1">
    <source>
        <dbReference type="SAM" id="MobiDB-lite"/>
    </source>
</evidence>
<organism evidence="3 4">
    <name type="scientific">Nitrosomonas mobilis</name>
    <dbReference type="NCBI Taxonomy" id="51642"/>
    <lineage>
        <taxon>Bacteria</taxon>
        <taxon>Pseudomonadati</taxon>
        <taxon>Pseudomonadota</taxon>
        <taxon>Betaproteobacteria</taxon>
        <taxon>Nitrosomonadales</taxon>
        <taxon>Nitrosomonadaceae</taxon>
        <taxon>Nitrosomonas</taxon>
    </lineage>
</organism>
<reference evidence="3 4" key="1">
    <citation type="submission" date="2016-10" db="EMBL/GenBank/DDBJ databases">
        <authorList>
            <person name="de Groot N.N."/>
        </authorList>
    </citation>
    <scope>NUCLEOTIDE SEQUENCE [LARGE SCALE GENOMIC DNA]</scope>
    <source>
        <strain evidence="3">1</strain>
    </source>
</reference>
<evidence type="ECO:0000256" key="2">
    <source>
        <dbReference type="SAM" id="SignalP"/>
    </source>
</evidence>
<keyword evidence="4" id="KW-1185">Reference proteome</keyword>
<feature type="compositionally biased region" description="Polar residues" evidence="1">
    <location>
        <begin position="110"/>
        <end position="125"/>
    </location>
</feature>
<gene>
    <name evidence="3" type="ORF">NSMM_420002</name>
</gene>
<dbReference type="Proteomes" id="UP000198729">
    <property type="component" value="Unassembled WGS sequence"/>
</dbReference>
<sequence length="125" mass="14145">MRTTTKKYVLVFSLFVFLIFGTSMNSVASDDANHEVLVNKFESMAAEMNAKITEQQEIFKNKPRTSYFGINGKNIKSHVIYKIRKYEKAAEEYLEQAAHHHAMAAEQSDMKSVSTTNKTGGKNDS</sequence>
<dbReference type="OrthoDB" id="8562611at2"/>
<evidence type="ECO:0000313" key="4">
    <source>
        <dbReference type="Proteomes" id="UP000198729"/>
    </source>
</evidence>
<dbReference type="EMBL" id="FMWO01000050">
    <property type="protein sequence ID" value="SCZ85874.1"/>
    <property type="molecule type" value="Genomic_DNA"/>
</dbReference>
<dbReference type="RefSeq" id="WP_090286551.1">
    <property type="nucleotide sequence ID" value="NZ_FMWO01000050.1"/>
</dbReference>
<proteinExistence type="predicted"/>
<dbReference type="AlphaFoldDB" id="A0A1G5SF93"/>
<keyword evidence="2" id="KW-0732">Signal</keyword>
<feature type="chain" id="PRO_5011660327" evidence="2">
    <location>
        <begin position="29"/>
        <end position="125"/>
    </location>
</feature>
<feature type="region of interest" description="Disordered" evidence="1">
    <location>
        <begin position="100"/>
        <end position="125"/>
    </location>
</feature>
<name>A0A1G5SF93_9PROT</name>
<protein>
    <submittedName>
        <fullName evidence="3">Uncharacterized protein</fullName>
    </submittedName>
</protein>